<gene>
    <name evidence="2" type="ORF">G3A56_05145</name>
</gene>
<evidence type="ECO:0000313" key="2">
    <source>
        <dbReference type="EMBL" id="QIB37451.1"/>
    </source>
</evidence>
<dbReference type="InterPro" id="IPR002477">
    <property type="entry name" value="Peptidoglycan-bd-like"/>
</dbReference>
<evidence type="ECO:0000313" key="3">
    <source>
        <dbReference type="Proteomes" id="UP000464865"/>
    </source>
</evidence>
<dbReference type="InterPro" id="IPR036365">
    <property type="entry name" value="PGBD-like_sf"/>
</dbReference>
<organism evidence="2 3">
    <name type="scientific">Rhizobium oryzihabitans</name>
    <dbReference type="NCBI Taxonomy" id="2267833"/>
    <lineage>
        <taxon>Bacteria</taxon>
        <taxon>Pseudomonadati</taxon>
        <taxon>Pseudomonadota</taxon>
        <taxon>Alphaproteobacteria</taxon>
        <taxon>Hyphomicrobiales</taxon>
        <taxon>Rhizobiaceae</taxon>
        <taxon>Rhizobium/Agrobacterium group</taxon>
        <taxon>Rhizobium</taxon>
    </lineage>
</organism>
<sequence length="318" mass="35393">MMILEKGSRGSTVQAVQEILNFLHFEGRKSASADYDSLETDGIFGADTEEAVLSFQADSGLYEDGRIGPVTLAALQQAFETRQRELSSPLSLGGQANYSIEMGPADLFGSGTEKGYPRLRLRSDVMSAYNQVYKEVHRQGGLMTSSGGIRDLYATVNKNRSATSFHYSGRALDLFIWSGMQDPATDAYVAQRVGERRYNVYARCWQDKAEKGALPPQQTITDVVTNKSRVKGVSVTGHFLDLTALFAKNGFKPIRARAAFEKGGDYLGAEWWHFQWEVGLVPGVSTFGAELQKIYSKSALVNSPPWAYRDYVWQQDWF</sequence>
<feature type="domain" description="Peptidoglycan binding-like" evidence="1">
    <location>
        <begin position="9"/>
        <end position="75"/>
    </location>
</feature>
<name>A0A7L5BF34_9HYPH</name>
<dbReference type="SUPFAM" id="SSF55166">
    <property type="entry name" value="Hedgehog/DD-peptidase"/>
    <property type="match status" value="1"/>
</dbReference>
<proteinExistence type="predicted"/>
<dbReference type="Pfam" id="PF01471">
    <property type="entry name" value="PG_binding_1"/>
    <property type="match status" value="1"/>
</dbReference>
<dbReference type="AlphaFoldDB" id="A0A7L5BF34"/>
<dbReference type="RefSeq" id="WP_082184083.1">
    <property type="nucleotide sequence ID" value="NZ_CP048632.1"/>
</dbReference>
<dbReference type="InterPro" id="IPR036366">
    <property type="entry name" value="PGBDSf"/>
</dbReference>
<accession>A0A7L5BF34</accession>
<dbReference type="SUPFAM" id="SSF47090">
    <property type="entry name" value="PGBD-like"/>
    <property type="match status" value="1"/>
</dbReference>
<keyword evidence="3" id="KW-1185">Reference proteome</keyword>
<dbReference type="KEGG" id="roy:G3A56_05145"/>
<reference evidence="2 3" key="1">
    <citation type="submission" date="2020-02" db="EMBL/GenBank/DDBJ databases">
        <title>Plant-Promoting Endophytic Bacterium Rhizobium oryzihabitans sp. nov., Isolated from the Root of Rice.</title>
        <authorList>
            <person name="zhao J."/>
            <person name="Zhang G."/>
        </authorList>
    </citation>
    <scope>NUCLEOTIDE SEQUENCE [LARGE SCALE GENOMIC DNA]</scope>
    <source>
        <strain evidence="2 3">M15</strain>
    </source>
</reference>
<dbReference type="Proteomes" id="UP000464865">
    <property type="component" value="Chromosome M15-11"/>
</dbReference>
<dbReference type="Gene3D" id="1.10.101.10">
    <property type="entry name" value="PGBD-like superfamily/PGBD"/>
    <property type="match status" value="1"/>
</dbReference>
<dbReference type="InterPro" id="IPR009045">
    <property type="entry name" value="Zn_M74/Hedgehog-like"/>
</dbReference>
<dbReference type="EMBL" id="CP048632">
    <property type="protein sequence ID" value="QIB37451.1"/>
    <property type="molecule type" value="Genomic_DNA"/>
</dbReference>
<evidence type="ECO:0000259" key="1">
    <source>
        <dbReference type="Pfam" id="PF01471"/>
    </source>
</evidence>
<protein>
    <submittedName>
        <fullName evidence="2">Peptidoglycan-binding protein</fullName>
    </submittedName>
</protein>